<gene>
    <name evidence="11" type="ORF">I5L79_03270</name>
</gene>
<dbReference type="NCBIfam" id="TIGR01352">
    <property type="entry name" value="tonB_Cterm"/>
    <property type="match status" value="2"/>
</dbReference>
<evidence type="ECO:0000256" key="5">
    <source>
        <dbReference type="ARBA" id="ARBA00022519"/>
    </source>
</evidence>
<evidence type="ECO:0000256" key="2">
    <source>
        <dbReference type="ARBA" id="ARBA00006555"/>
    </source>
</evidence>
<dbReference type="InterPro" id="IPR037682">
    <property type="entry name" value="TonB_C"/>
</dbReference>
<dbReference type="EMBL" id="JADWYK010000001">
    <property type="protein sequence ID" value="MBG8552548.1"/>
    <property type="molecule type" value="Genomic_DNA"/>
</dbReference>
<feature type="domain" description="TonB C-terminal" evidence="10">
    <location>
        <begin position="414"/>
        <end position="488"/>
    </location>
</feature>
<keyword evidence="8" id="KW-1133">Transmembrane helix</keyword>
<dbReference type="PANTHER" id="PTHR33446:SF2">
    <property type="entry name" value="PROTEIN TONB"/>
    <property type="match status" value="1"/>
</dbReference>
<keyword evidence="3" id="KW-0813">Transport</keyword>
<feature type="domain" description="TonB C-terminal" evidence="10">
    <location>
        <begin position="59"/>
        <end position="127"/>
    </location>
</feature>
<sequence length="497" mass="52842">MIHSLLRSVLLTACLMGGSPLLLRAQESKKVYTYVEQMPYLPGGVSPGALQAAILKAFRYPADAKVEGRAVVQFTVNETGQVQDATVVKGLSPSIDAAILAAVGQLPRFEPGKQNGQRVAVSFTIPLQLALPSPAGSSAGESNTRSNIVQEVVAGRADKVPEQGEEKVYTYVEQMPQWPGGGGNAAISAAILKNVALPADTPEGRVFISFIVKPTGEVSNAKITKGLSPAIDAAVLAAVGKLPRFEPGKQNGRTVSVNYPMLVNIYRPDHVFETREVATRARFAPPGLFSYLQRHLKVPAVVSTEKLRGWVGVDFVVQASGKIVSPTLTSHVCESCDAEVLRLVQSFPAWVPARDHAGSAVAVRQHVDVPLPLPDPSVPFAKPENVGRYAQKMPSLLDGTPVQELGQLLSKTLIYPETARKENIVGTANVSFIVDANGIVREPRLTQSVCRSCDQAILDALKALGPLVPGRQGEQPVPVEVSVSIPFSPTTPAASGK</sequence>
<keyword evidence="12" id="KW-1185">Reference proteome</keyword>
<organism evidence="11 12">
    <name type="scientific">Hymenobacter guriensis</name>
    <dbReference type="NCBI Taxonomy" id="2793065"/>
    <lineage>
        <taxon>Bacteria</taxon>
        <taxon>Pseudomonadati</taxon>
        <taxon>Bacteroidota</taxon>
        <taxon>Cytophagia</taxon>
        <taxon>Cytophagales</taxon>
        <taxon>Hymenobacteraceae</taxon>
        <taxon>Hymenobacter</taxon>
    </lineage>
</organism>
<dbReference type="Pfam" id="PF03544">
    <property type="entry name" value="TonB_C"/>
    <property type="match status" value="3"/>
</dbReference>
<dbReference type="PANTHER" id="PTHR33446">
    <property type="entry name" value="PROTEIN TONB-RELATED"/>
    <property type="match status" value="1"/>
</dbReference>
<comment type="similarity">
    <text evidence="2">Belongs to the TonB family.</text>
</comment>
<evidence type="ECO:0000256" key="9">
    <source>
        <dbReference type="ARBA" id="ARBA00023136"/>
    </source>
</evidence>
<dbReference type="RefSeq" id="WP_196953575.1">
    <property type="nucleotide sequence ID" value="NZ_JADWYK010000001.1"/>
</dbReference>
<keyword evidence="9" id="KW-0472">Membrane</keyword>
<evidence type="ECO:0000259" key="10">
    <source>
        <dbReference type="Pfam" id="PF03544"/>
    </source>
</evidence>
<feature type="domain" description="TonB C-terminal" evidence="10">
    <location>
        <begin position="203"/>
        <end position="259"/>
    </location>
</feature>
<evidence type="ECO:0000313" key="12">
    <source>
        <dbReference type="Proteomes" id="UP000601099"/>
    </source>
</evidence>
<evidence type="ECO:0000256" key="3">
    <source>
        <dbReference type="ARBA" id="ARBA00022448"/>
    </source>
</evidence>
<evidence type="ECO:0000256" key="6">
    <source>
        <dbReference type="ARBA" id="ARBA00022692"/>
    </source>
</evidence>
<dbReference type="SUPFAM" id="SSF74653">
    <property type="entry name" value="TolA/TonB C-terminal domain"/>
    <property type="match status" value="3"/>
</dbReference>
<comment type="subcellular location">
    <subcellularLocation>
        <location evidence="1">Cell inner membrane</location>
        <topology evidence="1">Single-pass membrane protein</topology>
        <orientation evidence="1">Periplasmic side</orientation>
    </subcellularLocation>
</comment>
<keyword evidence="4" id="KW-1003">Cell membrane</keyword>
<reference evidence="11 12" key="1">
    <citation type="submission" date="2020-11" db="EMBL/GenBank/DDBJ databases">
        <title>Hymenobacter sp.</title>
        <authorList>
            <person name="Kim M.K."/>
        </authorList>
    </citation>
    <scope>NUCLEOTIDE SEQUENCE [LARGE SCALE GENOMIC DNA]</scope>
    <source>
        <strain evidence="11 12">BT594</strain>
    </source>
</reference>
<protein>
    <submittedName>
        <fullName evidence="11">TonB family protein</fullName>
    </submittedName>
</protein>
<evidence type="ECO:0000256" key="1">
    <source>
        <dbReference type="ARBA" id="ARBA00004383"/>
    </source>
</evidence>
<keyword evidence="7" id="KW-0653">Protein transport</keyword>
<proteinExistence type="inferred from homology"/>
<keyword evidence="5" id="KW-0997">Cell inner membrane</keyword>
<name>A0ABS0KXF1_9BACT</name>
<dbReference type="Gene3D" id="3.30.1150.10">
    <property type="match status" value="4"/>
</dbReference>
<evidence type="ECO:0000256" key="7">
    <source>
        <dbReference type="ARBA" id="ARBA00022927"/>
    </source>
</evidence>
<accession>A0ABS0KXF1</accession>
<keyword evidence="6" id="KW-0812">Transmembrane</keyword>
<comment type="caution">
    <text evidence="11">The sequence shown here is derived from an EMBL/GenBank/DDBJ whole genome shotgun (WGS) entry which is preliminary data.</text>
</comment>
<evidence type="ECO:0000256" key="4">
    <source>
        <dbReference type="ARBA" id="ARBA00022475"/>
    </source>
</evidence>
<dbReference type="Proteomes" id="UP000601099">
    <property type="component" value="Unassembled WGS sequence"/>
</dbReference>
<dbReference type="InterPro" id="IPR006260">
    <property type="entry name" value="TonB/TolA_C"/>
</dbReference>
<dbReference type="InterPro" id="IPR051045">
    <property type="entry name" value="TonB-dependent_transducer"/>
</dbReference>
<evidence type="ECO:0000313" key="11">
    <source>
        <dbReference type="EMBL" id="MBG8552548.1"/>
    </source>
</evidence>
<evidence type="ECO:0000256" key="8">
    <source>
        <dbReference type="ARBA" id="ARBA00022989"/>
    </source>
</evidence>